<keyword evidence="7" id="KW-1185">Reference proteome</keyword>
<dbReference type="EMBL" id="PEBD01000004">
    <property type="protein sequence ID" value="PHV68045.1"/>
    <property type="molecule type" value="Genomic_DNA"/>
</dbReference>
<reference evidence="4 6" key="2">
    <citation type="submission" date="2018-10" db="EMBL/GenBank/DDBJ databases">
        <title>Sequencing the genomes of 1000 actinobacteria strains.</title>
        <authorList>
            <person name="Klenk H.-P."/>
        </authorList>
    </citation>
    <scope>NUCLEOTIDE SEQUENCE [LARGE SCALE GENOMIC DNA]</scope>
    <source>
        <strain evidence="4 6">DSM 44343</strain>
    </source>
</reference>
<evidence type="ECO:0000256" key="1">
    <source>
        <dbReference type="SAM" id="Phobius"/>
    </source>
</evidence>
<dbReference type="Pfam" id="PF10066">
    <property type="entry name" value="DUF2304"/>
    <property type="match status" value="1"/>
</dbReference>
<dbReference type="OrthoDB" id="8904808at2"/>
<dbReference type="EMBL" id="JAWLUM010000002">
    <property type="protein sequence ID" value="MDV7135034.1"/>
    <property type="molecule type" value="Genomic_DNA"/>
</dbReference>
<dbReference type="Proteomes" id="UP000225108">
    <property type="component" value="Unassembled WGS sequence"/>
</dbReference>
<protein>
    <submittedName>
        <fullName evidence="3">DUF2304 domain-containing protein</fullName>
    </submittedName>
</protein>
<organism evidence="3 5">
    <name type="scientific">Williamsia marianensis</name>
    <dbReference type="NCBI Taxonomy" id="85044"/>
    <lineage>
        <taxon>Bacteria</taxon>
        <taxon>Bacillati</taxon>
        <taxon>Actinomycetota</taxon>
        <taxon>Actinomycetes</taxon>
        <taxon>Mycobacteriales</taxon>
        <taxon>Nocardiaceae</taxon>
        <taxon>Williamsia</taxon>
    </lineage>
</organism>
<keyword evidence="1" id="KW-0472">Membrane</keyword>
<keyword evidence="1" id="KW-1133">Transmembrane helix</keyword>
<evidence type="ECO:0000313" key="7">
    <source>
        <dbReference type="Proteomes" id="UP001185792"/>
    </source>
</evidence>
<dbReference type="Proteomes" id="UP001185792">
    <property type="component" value="Unassembled WGS sequence"/>
</dbReference>
<gene>
    <name evidence="3" type="ORF">CSW57_01875</name>
    <name evidence="4" type="ORF">DFJ75_4030</name>
    <name evidence="2" type="ORF">R4198_15115</name>
</gene>
<evidence type="ECO:0000313" key="3">
    <source>
        <dbReference type="EMBL" id="PHV68045.1"/>
    </source>
</evidence>
<dbReference type="AlphaFoldDB" id="A0A2G3PQH5"/>
<proteinExistence type="predicted"/>
<sequence>MLAIQIILILFVIALVGYFITQRGNAKASAWVKIAFVGFLAFGVYALLRPDDLTVIAGWVGVGRGTDLVLYCLVVAFAFTTIGTYLRFRELEVKYARLARAIALQNAALENRKAEPGDDPF</sequence>
<evidence type="ECO:0000313" key="4">
    <source>
        <dbReference type="EMBL" id="RKR97165.1"/>
    </source>
</evidence>
<dbReference type="InterPro" id="IPR019277">
    <property type="entry name" value="DUF2304"/>
</dbReference>
<accession>A0A495K8S2</accession>
<feature type="transmembrane region" description="Helical" evidence="1">
    <location>
        <begin position="68"/>
        <end position="88"/>
    </location>
</feature>
<evidence type="ECO:0000313" key="5">
    <source>
        <dbReference type="Proteomes" id="UP000225108"/>
    </source>
</evidence>
<evidence type="ECO:0000313" key="6">
    <source>
        <dbReference type="Proteomes" id="UP000274762"/>
    </source>
</evidence>
<dbReference type="EMBL" id="RBKV01000001">
    <property type="protein sequence ID" value="RKR97165.1"/>
    <property type="molecule type" value="Genomic_DNA"/>
</dbReference>
<dbReference type="Proteomes" id="UP000274762">
    <property type="component" value="Unassembled WGS sequence"/>
</dbReference>
<accession>A0A2G3PQH5</accession>
<feature type="transmembrane region" description="Helical" evidence="1">
    <location>
        <begin position="28"/>
        <end position="48"/>
    </location>
</feature>
<reference evidence="2 7" key="3">
    <citation type="submission" date="2023-10" db="EMBL/GenBank/DDBJ databases">
        <title>Development of a sustainable strategy for remediation of hydrocarbon-contaminated territories based on the waste exchange concept.</title>
        <authorList>
            <person name="Krivoruchko A."/>
        </authorList>
    </citation>
    <scope>NUCLEOTIDE SEQUENCE [LARGE SCALE GENOMIC DNA]</scope>
    <source>
        <strain evidence="2 7">IEGM 1236</strain>
    </source>
</reference>
<dbReference type="RefSeq" id="WP_023956351.1">
    <property type="nucleotide sequence ID" value="NZ_CBCRXS010000003.1"/>
</dbReference>
<reference evidence="3 5" key="1">
    <citation type="submission" date="2017-10" db="EMBL/GenBank/DDBJ databases">
        <title>The draft genome sequence of Williamsia sp. BULT 1.1 isolated from the semi-arid grassland soils from South Africa.</title>
        <authorList>
            <person name="Kabwe M.H."/>
            <person name="Govender N."/>
            <person name="Mutseka Lunga P."/>
            <person name="Vikram S."/>
            <person name="Makhalanyane T.P."/>
        </authorList>
    </citation>
    <scope>NUCLEOTIDE SEQUENCE [LARGE SCALE GENOMIC DNA]</scope>
    <source>
        <strain evidence="3 5">BULT 1.1</strain>
    </source>
</reference>
<keyword evidence="1" id="KW-0812">Transmembrane</keyword>
<evidence type="ECO:0000313" key="2">
    <source>
        <dbReference type="EMBL" id="MDV7135034.1"/>
    </source>
</evidence>
<name>A0A2G3PQH5_WILMA</name>
<feature type="transmembrane region" description="Helical" evidence="1">
    <location>
        <begin position="6"/>
        <end position="21"/>
    </location>
</feature>
<comment type="caution">
    <text evidence="3">The sequence shown here is derived from an EMBL/GenBank/DDBJ whole genome shotgun (WGS) entry which is preliminary data.</text>
</comment>